<dbReference type="STRING" id="1214242.B446_23470"/>
<dbReference type="PANTHER" id="PTHR24421:SF10">
    <property type="entry name" value="NITRATE_NITRITE SENSOR PROTEIN NARQ"/>
    <property type="match status" value="1"/>
</dbReference>
<accession>S5V0J2</accession>
<keyword evidence="4" id="KW-0808">Transferase</keyword>
<keyword evidence="13" id="KW-1185">Reference proteome</keyword>
<dbReference type="Gene3D" id="1.20.5.1930">
    <property type="match status" value="1"/>
</dbReference>
<dbReference type="SUPFAM" id="SSF55874">
    <property type="entry name" value="ATPase domain of HSP90 chaperone/DNA topoisomerase II/histidine kinase"/>
    <property type="match status" value="1"/>
</dbReference>
<comment type="catalytic activity">
    <reaction evidence="1">
        <text>ATP + protein L-histidine = ADP + protein N-phospho-L-histidine.</text>
        <dbReference type="EC" id="2.7.13.3"/>
    </reaction>
</comment>
<dbReference type="SMART" id="SM00387">
    <property type="entry name" value="HATPase_c"/>
    <property type="match status" value="1"/>
</dbReference>
<feature type="transmembrane region" description="Helical" evidence="10">
    <location>
        <begin position="80"/>
        <end position="103"/>
    </location>
</feature>
<dbReference type="Pfam" id="PF02518">
    <property type="entry name" value="HATPase_c"/>
    <property type="match status" value="1"/>
</dbReference>
<dbReference type="EC" id="2.7.13.3" evidence="2"/>
<evidence type="ECO:0000256" key="1">
    <source>
        <dbReference type="ARBA" id="ARBA00000085"/>
    </source>
</evidence>
<feature type="compositionally biased region" description="Low complexity" evidence="9">
    <location>
        <begin position="416"/>
        <end position="428"/>
    </location>
</feature>
<reference evidence="13" key="1">
    <citation type="submission" date="2012-10" db="EMBL/GenBank/DDBJ databases">
        <title>The complete genome sequence of Streptomyces collinus Tu 365.</title>
        <authorList>
            <person name="Ruckert C."/>
            <person name="Szczepanowski R."/>
            <person name="Goesmann A."/>
            <person name="Pross E.K."/>
            <person name="Musiol E.M."/>
            <person name="Blin K."/>
            <person name="Wohlleben W."/>
            <person name="Puhler A."/>
            <person name="Weber T."/>
            <person name="Kalinowski J."/>
        </authorList>
    </citation>
    <scope>NUCLEOTIDE SEQUENCE [LARGE SCALE GENOMIC DNA]</scope>
    <source>
        <strain evidence="13">DSM 40733 / Tue 365</strain>
    </source>
</reference>
<evidence type="ECO:0000256" key="7">
    <source>
        <dbReference type="ARBA" id="ARBA00022840"/>
    </source>
</evidence>
<dbReference type="Gene3D" id="3.30.565.10">
    <property type="entry name" value="Histidine kinase-like ATPase, C-terminal domain"/>
    <property type="match status" value="1"/>
</dbReference>
<keyword evidence="10" id="KW-1133">Transmembrane helix</keyword>
<feature type="transmembrane region" description="Helical" evidence="10">
    <location>
        <begin position="123"/>
        <end position="146"/>
    </location>
</feature>
<evidence type="ECO:0000256" key="9">
    <source>
        <dbReference type="SAM" id="MobiDB-lite"/>
    </source>
</evidence>
<dbReference type="InterPro" id="IPR011712">
    <property type="entry name" value="Sig_transdc_His_kin_sub3_dim/P"/>
</dbReference>
<evidence type="ECO:0000256" key="8">
    <source>
        <dbReference type="ARBA" id="ARBA00023012"/>
    </source>
</evidence>
<evidence type="ECO:0000256" key="5">
    <source>
        <dbReference type="ARBA" id="ARBA00022741"/>
    </source>
</evidence>
<dbReference type="GO" id="GO:0005524">
    <property type="term" value="F:ATP binding"/>
    <property type="evidence" value="ECO:0007669"/>
    <property type="project" value="UniProtKB-KW"/>
</dbReference>
<keyword evidence="8" id="KW-0902">Two-component regulatory system</keyword>
<dbReference type="eggNOG" id="COG4585">
    <property type="taxonomic scope" value="Bacteria"/>
</dbReference>
<keyword evidence="6 12" id="KW-0418">Kinase</keyword>
<sequence>MTEAAAGVLPEPSEKLQLRALQAMCRQVFGFRLAMIVLAAPAALLNAAPGLGVRLVGGAVVVTFMVSYVLFRDWERFGPLLLRHPTLLAADTLVASLLLVSAGPDTTLAYVSVCTPLLAGLVYSWRGAACFASLQSLILLLVHTTLKPDGRPGVAESLLLPGLCVIAGAMGSTLRGLMLRFGAATQALTAVQARLAATEAVHAERARLAREMHDSVAKTLYGVALAADGLATTASAEAPDPARVRQQADLVSRSARRAAAESRALLEDLRREEDPARPVDVWTELTARADDFSARTGLPAVCRRTGDAHLPLVAPAPARHLLAIAAEALENVSRHARATRVELTAGVHGDQLCLTVHDDGDGLPPDTTLERLRHGGHFGLLGMVERAASAGARIRVGRGEHERGTEVRVDLPLRVAAPGTPAGPAGPTVLSRSADSREENPDAATP</sequence>
<evidence type="ECO:0000313" key="12">
    <source>
        <dbReference type="EMBL" id="AGS71506.1"/>
    </source>
</evidence>
<evidence type="ECO:0000256" key="4">
    <source>
        <dbReference type="ARBA" id="ARBA00022679"/>
    </source>
</evidence>
<organism evidence="12 13">
    <name type="scientific">Streptomyces collinus (strain DSM 40733 / Tue 365)</name>
    <dbReference type="NCBI Taxonomy" id="1214242"/>
    <lineage>
        <taxon>Bacteria</taxon>
        <taxon>Bacillati</taxon>
        <taxon>Actinomycetota</taxon>
        <taxon>Actinomycetes</taxon>
        <taxon>Kitasatosporales</taxon>
        <taxon>Streptomycetaceae</taxon>
        <taxon>Streptomyces</taxon>
    </lineage>
</organism>
<dbReference type="GO" id="GO:0046983">
    <property type="term" value="F:protein dimerization activity"/>
    <property type="evidence" value="ECO:0007669"/>
    <property type="project" value="InterPro"/>
</dbReference>
<evidence type="ECO:0000256" key="6">
    <source>
        <dbReference type="ARBA" id="ARBA00022777"/>
    </source>
</evidence>
<dbReference type="PANTHER" id="PTHR24421">
    <property type="entry name" value="NITRATE/NITRITE SENSOR PROTEIN NARX-RELATED"/>
    <property type="match status" value="1"/>
</dbReference>
<feature type="region of interest" description="Disordered" evidence="9">
    <location>
        <begin position="412"/>
        <end position="446"/>
    </location>
</feature>
<evidence type="ECO:0000256" key="10">
    <source>
        <dbReference type="SAM" id="Phobius"/>
    </source>
</evidence>
<dbReference type="KEGG" id="sci:B446_23470"/>
<feature type="domain" description="Histidine kinase/HSP90-like ATPase" evidence="11">
    <location>
        <begin position="316"/>
        <end position="415"/>
    </location>
</feature>
<evidence type="ECO:0000313" key="13">
    <source>
        <dbReference type="Proteomes" id="UP000015423"/>
    </source>
</evidence>
<dbReference type="PATRIC" id="fig|1214242.5.peg.4806"/>
<dbReference type="InterPro" id="IPR050482">
    <property type="entry name" value="Sensor_HK_TwoCompSys"/>
</dbReference>
<dbReference type="GO" id="GO:0000155">
    <property type="term" value="F:phosphorelay sensor kinase activity"/>
    <property type="evidence" value="ECO:0007669"/>
    <property type="project" value="InterPro"/>
</dbReference>
<keyword evidence="7" id="KW-0067">ATP-binding</keyword>
<dbReference type="EMBL" id="CP006259">
    <property type="protein sequence ID" value="AGS71506.1"/>
    <property type="molecule type" value="Genomic_DNA"/>
</dbReference>
<name>S5V0J2_STRC3</name>
<evidence type="ECO:0000256" key="2">
    <source>
        <dbReference type="ARBA" id="ARBA00012438"/>
    </source>
</evidence>
<proteinExistence type="predicted"/>
<gene>
    <name evidence="12" type="ORF">B446_23470</name>
</gene>
<dbReference type="GO" id="GO:0016020">
    <property type="term" value="C:membrane"/>
    <property type="evidence" value="ECO:0007669"/>
    <property type="project" value="InterPro"/>
</dbReference>
<dbReference type="HOGENOM" id="CLU_038051_0_0_11"/>
<feature type="transmembrane region" description="Helical" evidence="10">
    <location>
        <begin position="51"/>
        <end position="71"/>
    </location>
</feature>
<keyword evidence="5" id="KW-0547">Nucleotide-binding</keyword>
<evidence type="ECO:0000259" key="11">
    <source>
        <dbReference type="SMART" id="SM00387"/>
    </source>
</evidence>
<dbReference type="Proteomes" id="UP000015423">
    <property type="component" value="Chromosome"/>
</dbReference>
<dbReference type="Pfam" id="PF07730">
    <property type="entry name" value="HisKA_3"/>
    <property type="match status" value="1"/>
</dbReference>
<dbReference type="InterPro" id="IPR003594">
    <property type="entry name" value="HATPase_dom"/>
</dbReference>
<keyword evidence="10" id="KW-0472">Membrane</keyword>
<feature type="transmembrane region" description="Helical" evidence="10">
    <location>
        <begin position="28"/>
        <end position="45"/>
    </location>
</feature>
<keyword evidence="3" id="KW-0597">Phosphoprotein</keyword>
<feature type="transmembrane region" description="Helical" evidence="10">
    <location>
        <begin position="158"/>
        <end position="178"/>
    </location>
</feature>
<dbReference type="AlphaFoldDB" id="S5V0J2"/>
<keyword evidence="10" id="KW-0812">Transmembrane</keyword>
<protein>
    <recommendedName>
        <fullName evidence="2">histidine kinase</fullName>
        <ecNumber evidence="2">2.7.13.3</ecNumber>
    </recommendedName>
</protein>
<dbReference type="CDD" id="cd16917">
    <property type="entry name" value="HATPase_UhpB-NarQ-NarX-like"/>
    <property type="match status" value="1"/>
</dbReference>
<evidence type="ECO:0000256" key="3">
    <source>
        <dbReference type="ARBA" id="ARBA00022553"/>
    </source>
</evidence>
<reference evidence="12 13" key="2">
    <citation type="journal article" date="2013" name="J. Biotechnol.">
        <title>Complete genome sequence of the kirromycin producer Streptomyces collinus Tu 365 consisting of a linear chromosome and two linear plasmids.</title>
        <authorList>
            <person name="Ruckert C."/>
            <person name="Szczepanowski R."/>
            <person name="Albersmeier A."/>
            <person name="Goesmann A."/>
            <person name="Iftime D."/>
            <person name="Musiol E.M."/>
            <person name="Blin K."/>
            <person name="Wohlleben W."/>
            <person name="Puhler A."/>
            <person name="Kalinowski J."/>
            <person name="Weber T."/>
        </authorList>
    </citation>
    <scope>NUCLEOTIDE SEQUENCE [LARGE SCALE GENOMIC DNA]</scope>
    <source>
        <strain evidence="13">DSM 40733 / Tue 365</strain>
    </source>
</reference>
<dbReference type="InterPro" id="IPR036890">
    <property type="entry name" value="HATPase_C_sf"/>
</dbReference>